<gene>
    <name evidence="2" type="ORF">CEPIT_LOCUS4531</name>
</gene>
<dbReference type="GO" id="GO:0003676">
    <property type="term" value="F:nucleic acid binding"/>
    <property type="evidence" value="ECO:0007669"/>
    <property type="project" value="InterPro"/>
</dbReference>
<sequence>MFKSCVVAQDVWNYLGWHWLSGDASPLTEQICSEFRRKKQEHLEVLLWGCWALWNERNLRVWEGKSSSLQQFTTRARAFVEGWKQVNERAIEGRSKQDGRSGIAVWSSPKEGVWKLNVDAAVRKNICGFGWCVRDHGGGFLAGAASKWPGSLTPLMAKLASIREALGWLKEVGGTSVVLESDSMGAISEILDGSSSSAAGLLRDDINNLAKSFTHIPFSHIRRSTNKPAHLLARAACSLSDSQFWHYSHPSFI</sequence>
<organism evidence="2 3">
    <name type="scientific">Cuscuta epithymum</name>
    <dbReference type="NCBI Taxonomy" id="186058"/>
    <lineage>
        <taxon>Eukaryota</taxon>
        <taxon>Viridiplantae</taxon>
        <taxon>Streptophyta</taxon>
        <taxon>Embryophyta</taxon>
        <taxon>Tracheophyta</taxon>
        <taxon>Spermatophyta</taxon>
        <taxon>Magnoliopsida</taxon>
        <taxon>eudicotyledons</taxon>
        <taxon>Gunneridae</taxon>
        <taxon>Pentapetalae</taxon>
        <taxon>asterids</taxon>
        <taxon>lamiids</taxon>
        <taxon>Solanales</taxon>
        <taxon>Convolvulaceae</taxon>
        <taxon>Cuscuteae</taxon>
        <taxon>Cuscuta</taxon>
        <taxon>Cuscuta subgen. Cuscuta</taxon>
    </lineage>
</organism>
<dbReference type="SUPFAM" id="SSF53098">
    <property type="entry name" value="Ribonuclease H-like"/>
    <property type="match status" value="1"/>
</dbReference>
<name>A0AAV0CBC4_9ASTE</name>
<evidence type="ECO:0000313" key="3">
    <source>
        <dbReference type="Proteomes" id="UP001152523"/>
    </source>
</evidence>
<dbReference type="CDD" id="cd06222">
    <property type="entry name" value="RNase_H_like"/>
    <property type="match status" value="1"/>
</dbReference>
<reference evidence="2" key="1">
    <citation type="submission" date="2022-07" db="EMBL/GenBank/DDBJ databases">
        <authorList>
            <person name="Macas J."/>
            <person name="Novak P."/>
            <person name="Neumann P."/>
        </authorList>
    </citation>
    <scope>NUCLEOTIDE SEQUENCE</scope>
</reference>
<dbReference type="EMBL" id="CAMAPF010000023">
    <property type="protein sequence ID" value="CAH9073106.1"/>
    <property type="molecule type" value="Genomic_DNA"/>
</dbReference>
<protein>
    <recommendedName>
        <fullName evidence="1">RNase H type-1 domain-containing protein</fullName>
    </recommendedName>
</protein>
<keyword evidence="3" id="KW-1185">Reference proteome</keyword>
<dbReference type="Pfam" id="PF13456">
    <property type="entry name" value="RVT_3"/>
    <property type="match status" value="1"/>
</dbReference>
<accession>A0AAV0CBC4</accession>
<dbReference type="Gene3D" id="3.30.420.10">
    <property type="entry name" value="Ribonuclease H-like superfamily/Ribonuclease H"/>
    <property type="match status" value="1"/>
</dbReference>
<dbReference type="InterPro" id="IPR052929">
    <property type="entry name" value="RNase_H-like_EbsB-rel"/>
</dbReference>
<dbReference type="Proteomes" id="UP001152523">
    <property type="component" value="Unassembled WGS sequence"/>
</dbReference>
<dbReference type="PANTHER" id="PTHR47074:SF11">
    <property type="entry name" value="REVERSE TRANSCRIPTASE-LIKE PROTEIN"/>
    <property type="match status" value="1"/>
</dbReference>
<comment type="caution">
    <text evidence="2">The sequence shown here is derived from an EMBL/GenBank/DDBJ whole genome shotgun (WGS) entry which is preliminary data.</text>
</comment>
<dbReference type="InterPro" id="IPR012337">
    <property type="entry name" value="RNaseH-like_sf"/>
</dbReference>
<proteinExistence type="predicted"/>
<dbReference type="InterPro" id="IPR036397">
    <property type="entry name" value="RNaseH_sf"/>
</dbReference>
<dbReference type="InterPro" id="IPR002156">
    <property type="entry name" value="RNaseH_domain"/>
</dbReference>
<evidence type="ECO:0000259" key="1">
    <source>
        <dbReference type="Pfam" id="PF13456"/>
    </source>
</evidence>
<feature type="non-terminal residue" evidence="2">
    <location>
        <position position="253"/>
    </location>
</feature>
<dbReference type="InterPro" id="IPR044730">
    <property type="entry name" value="RNase_H-like_dom_plant"/>
</dbReference>
<dbReference type="AlphaFoldDB" id="A0AAV0CBC4"/>
<dbReference type="GO" id="GO:0004523">
    <property type="term" value="F:RNA-DNA hybrid ribonuclease activity"/>
    <property type="evidence" value="ECO:0007669"/>
    <property type="project" value="InterPro"/>
</dbReference>
<dbReference type="PANTHER" id="PTHR47074">
    <property type="entry name" value="BNAC02G40300D PROTEIN"/>
    <property type="match status" value="1"/>
</dbReference>
<evidence type="ECO:0000313" key="2">
    <source>
        <dbReference type="EMBL" id="CAH9073106.1"/>
    </source>
</evidence>
<feature type="domain" description="RNase H type-1" evidence="1">
    <location>
        <begin position="117"/>
        <end position="236"/>
    </location>
</feature>